<dbReference type="EMBL" id="DTMM01000230">
    <property type="protein sequence ID" value="HFT94357.1"/>
    <property type="molecule type" value="Genomic_DNA"/>
</dbReference>
<evidence type="ECO:0000313" key="1">
    <source>
        <dbReference type="EMBL" id="HFT94357.1"/>
    </source>
</evidence>
<dbReference type="AlphaFoldDB" id="A0A7C3R5Z5"/>
<sequence length="110" mass="12470">MRQDDDVLLEDALSFLDPEWEGRTTLERILDFDFRPLERLLSQGQPPVSDDLALNLIRLHQMERLRALLLPYLSQDGPLVRELTRVSIIAANPYRKYALPPGSAGVSSAI</sequence>
<organism evidence="1">
    <name type="scientific">Leptospirillum ferriphilum</name>
    <dbReference type="NCBI Taxonomy" id="178606"/>
    <lineage>
        <taxon>Bacteria</taxon>
        <taxon>Pseudomonadati</taxon>
        <taxon>Nitrospirota</taxon>
        <taxon>Nitrospiria</taxon>
        <taxon>Nitrospirales</taxon>
        <taxon>Nitrospiraceae</taxon>
        <taxon>Leptospirillum</taxon>
    </lineage>
</organism>
<comment type="caution">
    <text evidence="1">The sequence shown here is derived from an EMBL/GenBank/DDBJ whole genome shotgun (WGS) entry which is preliminary data.</text>
</comment>
<reference evidence="1" key="1">
    <citation type="journal article" date="2020" name="mSystems">
        <title>Genome- and Community-Level Interaction Insights into Carbon Utilization and Element Cycling Functions of Hydrothermarchaeota in Hydrothermal Sediment.</title>
        <authorList>
            <person name="Zhou Z."/>
            <person name="Liu Y."/>
            <person name="Xu W."/>
            <person name="Pan J."/>
            <person name="Luo Z.H."/>
            <person name="Li M."/>
        </authorList>
    </citation>
    <scope>NUCLEOTIDE SEQUENCE [LARGE SCALE GENOMIC DNA]</scope>
    <source>
        <strain evidence="1">SpSt-902</strain>
    </source>
</reference>
<protein>
    <submittedName>
        <fullName evidence="1">Uncharacterized protein</fullName>
    </submittedName>
</protein>
<proteinExistence type="predicted"/>
<gene>
    <name evidence="1" type="ORF">ENX03_10640</name>
</gene>
<accession>A0A7C3R5Z5</accession>
<name>A0A7C3R5Z5_9BACT</name>